<organism evidence="2">
    <name type="scientific">Lygus hesperus</name>
    <name type="common">Western plant bug</name>
    <dbReference type="NCBI Taxonomy" id="30085"/>
    <lineage>
        <taxon>Eukaryota</taxon>
        <taxon>Metazoa</taxon>
        <taxon>Ecdysozoa</taxon>
        <taxon>Arthropoda</taxon>
        <taxon>Hexapoda</taxon>
        <taxon>Insecta</taxon>
        <taxon>Pterygota</taxon>
        <taxon>Neoptera</taxon>
        <taxon>Paraneoptera</taxon>
        <taxon>Hemiptera</taxon>
        <taxon>Heteroptera</taxon>
        <taxon>Panheteroptera</taxon>
        <taxon>Cimicomorpha</taxon>
        <taxon>Miridae</taxon>
        <taxon>Mirini</taxon>
        <taxon>Lygus</taxon>
    </lineage>
</organism>
<dbReference type="AlphaFoldDB" id="A0A146M0V6"/>
<dbReference type="EMBL" id="GDHC01005216">
    <property type="protein sequence ID" value="JAQ13413.1"/>
    <property type="molecule type" value="Transcribed_RNA"/>
</dbReference>
<proteinExistence type="predicted"/>
<feature type="region of interest" description="Disordered" evidence="1">
    <location>
        <begin position="29"/>
        <end position="53"/>
    </location>
</feature>
<feature type="compositionally biased region" description="Low complexity" evidence="1">
    <location>
        <begin position="542"/>
        <end position="552"/>
    </location>
</feature>
<feature type="region of interest" description="Disordered" evidence="1">
    <location>
        <begin position="193"/>
        <end position="219"/>
    </location>
</feature>
<feature type="compositionally biased region" description="Polar residues" evidence="1">
    <location>
        <begin position="889"/>
        <end position="898"/>
    </location>
</feature>
<feature type="compositionally biased region" description="Basic residues" evidence="1">
    <location>
        <begin position="397"/>
        <end position="408"/>
    </location>
</feature>
<protein>
    <submittedName>
        <fullName evidence="2">Uncharacterized protein</fullName>
    </submittedName>
</protein>
<feature type="non-terminal residue" evidence="2">
    <location>
        <position position="1"/>
    </location>
</feature>
<feature type="region of interest" description="Disordered" evidence="1">
    <location>
        <begin position="870"/>
        <end position="898"/>
    </location>
</feature>
<feature type="region of interest" description="Disordered" evidence="1">
    <location>
        <begin position="738"/>
        <end position="758"/>
    </location>
</feature>
<feature type="compositionally biased region" description="Polar residues" evidence="1">
    <location>
        <begin position="528"/>
        <end position="541"/>
    </location>
</feature>
<accession>A0A146M0V6</accession>
<feature type="compositionally biased region" description="Polar residues" evidence="1">
    <location>
        <begin position="198"/>
        <end position="214"/>
    </location>
</feature>
<feature type="region of interest" description="Disordered" evidence="1">
    <location>
        <begin position="393"/>
        <end position="419"/>
    </location>
</feature>
<gene>
    <name evidence="2" type="ORF">g.73607</name>
</gene>
<feature type="compositionally biased region" description="Polar residues" evidence="1">
    <location>
        <begin position="34"/>
        <end position="46"/>
    </location>
</feature>
<name>A0A146M0V6_LYGHE</name>
<sequence>SRTPEPAPSGSISKLPLLDVSSAKTVGNIEKASDSTSSSTQIFQPNSKKHGSCCPIHGNKKKSMVTEVQAGHSRSVIDLTSENDTPFYQAGTTQNRSRAMKRKMLSSSIDKLPEKVIVIEDDSHETGDQLEFNSGTPNIETGSRLQKLDSTIHHQSFSRSPIYEGSKVSNPAMHSRKVNRTLDSNQKVIDLTECSGVGDTQNRSQSGLAKQPRSNSKEKVIDLTEGDEVQSPLNVKEITTSEQLDVVSKEDGVSNHFSSSTSYKGPHRDEVIEDYSVKPCSGLQELAVMCTNVPSLGFIRVIKCSSGELMLNETFTARVYKQFEDLKALNLYLNLRFEKMPGVKDQSPLKWILATSGVIKLKKVRPINPKVWFHPNDYVLTEDGPESVRLSVQSNLSKKKSSLNKRKSSQSNSPTVVKSELVQITQTETRNRLPPCSKSLGEKDRLIPVTTSNSPSSTNLPVISDNQPRTARLVSLLLNKKDSQQLGFISTKTKHTKPSQATSSITKPIYEKSCRPLNNQLRPQPVTSLLRGGTQSIGSVPSSSALSMTSKSSTSQNVRVVFVGTANPSTKPNTSTPNTYVSNPQPAVITNKKHCQTNQISPAVRVQKIMDCKPNAPQIKRFLLNNDDPTSLPIVTQPSLQTKVHSSATVKSSMGRTVVLIPNKNPSQSKNEVPLSQTGSVTNQFRYNLPGSNLVQVGASQNLKLIINSLKAQGCKVNQYQLSSRPNAVQSVSLPNNFVGSTSQESSNTQRSILEKSTTQPVSVLVDSRLNQAIKNHQIKVTPSTQPTSNTTQSMAILSTTEPPQSSILEAPKNKQGSIVQTTQPMVVWAGIPSGQSKDLRKLLPMAKPLMDGQKCMSINVNRLPCGSSVVKSTNSASQAPGRSPPQPTNLDKSNTIRPLSLSNNSRIQADEISSSNVPGVVINKSISPPRTIIVSTSQNMNPPLKIIPVKSSNARVSTIGKVNAAHSVTLTNQHLNQTRTTEETRYPDAMIYFPTEAKYVKGIPVQKLVPNEPSNMNSSCIIKHRPEKSSGASVPTTKPVECAKSCPPNVVYSKVERGQDNVRPAPLKLHWATLNIPKLS</sequence>
<reference evidence="2" key="1">
    <citation type="journal article" date="2016" name="Gigascience">
        <title>De novo construction of an expanded transcriptome assembly for the western tarnished plant bug, Lygus hesperus.</title>
        <authorList>
            <person name="Tassone E.E."/>
            <person name="Geib S.M."/>
            <person name="Hall B."/>
            <person name="Fabrick J.A."/>
            <person name="Brent C.S."/>
            <person name="Hull J.J."/>
        </authorList>
    </citation>
    <scope>NUCLEOTIDE SEQUENCE</scope>
</reference>
<feature type="region of interest" description="Disordered" evidence="1">
    <location>
        <begin position="528"/>
        <end position="552"/>
    </location>
</feature>
<evidence type="ECO:0000256" key="1">
    <source>
        <dbReference type="SAM" id="MobiDB-lite"/>
    </source>
</evidence>
<feature type="compositionally biased region" description="Polar residues" evidence="1">
    <location>
        <begin position="870"/>
        <end position="881"/>
    </location>
</feature>
<evidence type="ECO:0000313" key="2">
    <source>
        <dbReference type="EMBL" id="JAQ13413.1"/>
    </source>
</evidence>